<proteinExistence type="predicted"/>
<sequence>MSRVDRWINLVLESEVEELALSFGWSNIPYCLPHSVLVAKSLCVLTLYECDASRPPPFGDPSAETYVDPIAAVDPPPSTSSDSSLRAMLDTVMTV</sequence>
<name>A0A7N2R4D2_QUELO</name>
<reference evidence="1 2" key="1">
    <citation type="journal article" date="2016" name="G3 (Bethesda)">
        <title>First Draft Assembly and Annotation of the Genome of a California Endemic Oak Quercus lobata Nee (Fagaceae).</title>
        <authorList>
            <person name="Sork V.L."/>
            <person name="Fitz-Gibbon S.T."/>
            <person name="Puiu D."/>
            <person name="Crepeau M."/>
            <person name="Gugger P.F."/>
            <person name="Sherman R."/>
            <person name="Stevens K."/>
            <person name="Langley C.H."/>
            <person name="Pellegrini M."/>
            <person name="Salzberg S.L."/>
        </authorList>
    </citation>
    <scope>NUCLEOTIDE SEQUENCE [LARGE SCALE GENOMIC DNA]</scope>
    <source>
        <strain evidence="1 2">cv. SW786</strain>
    </source>
</reference>
<evidence type="ECO:0000313" key="2">
    <source>
        <dbReference type="Proteomes" id="UP000594261"/>
    </source>
</evidence>
<dbReference type="AlphaFoldDB" id="A0A7N2R4D2"/>
<dbReference type="Gramene" id="QL05p016363:mrna">
    <property type="protein sequence ID" value="QL05p016363:mrna"/>
    <property type="gene ID" value="QL05p016363"/>
</dbReference>
<evidence type="ECO:0000313" key="1">
    <source>
        <dbReference type="EnsemblPlants" id="QL05p016363:mrna"/>
    </source>
</evidence>
<protein>
    <submittedName>
        <fullName evidence="1">Uncharacterized protein</fullName>
    </submittedName>
</protein>
<reference evidence="1" key="2">
    <citation type="submission" date="2021-01" db="UniProtKB">
        <authorList>
            <consortium name="EnsemblPlants"/>
        </authorList>
    </citation>
    <scope>IDENTIFICATION</scope>
</reference>
<organism evidence="1 2">
    <name type="scientific">Quercus lobata</name>
    <name type="common">Valley oak</name>
    <dbReference type="NCBI Taxonomy" id="97700"/>
    <lineage>
        <taxon>Eukaryota</taxon>
        <taxon>Viridiplantae</taxon>
        <taxon>Streptophyta</taxon>
        <taxon>Embryophyta</taxon>
        <taxon>Tracheophyta</taxon>
        <taxon>Spermatophyta</taxon>
        <taxon>Magnoliopsida</taxon>
        <taxon>eudicotyledons</taxon>
        <taxon>Gunneridae</taxon>
        <taxon>Pentapetalae</taxon>
        <taxon>rosids</taxon>
        <taxon>fabids</taxon>
        <taxon>Fagales</taxon>
        <taxon>Fagaceae</taxon>
        <taxon>Quercus</taxon>
    </lineage>
</organism>
<accession>A0A7N2R4D2</accession>
<dbReference type="EMBL" id="LRBV02000005">
    <property type="status" value="NOT_ANNOTATED_CDS"/>
    <property type="molecule type" value="Genomic_DNA"/>
</dbReference>
<keyword evidence="2" id="KW-1185">Reference proteome</keyword>
<dbReference type="InParanoid" id="A0A7N2R4D2"/>
<dbReference type="EnsemblPlants" id="QL05p016363:mrna">
    <property type="protein sequence ID" value="QL05p016363:mrna"/>
    <property type="gene ID" value="QL05p016363"/>
</dbReference>
<dbReference type="Proteomes" id="UP000594261">
    <property type="component" value="Chromosome 5"/>
</dbReference>